<protein>
    <submittedName>
        <fullName evidence="2">NepR family anti-sigma factor</fullName>
    </submittedName>
</protein>
<name>A0ABY9K361_9HYPH</name>
<dbReference type="Proteomes" id="UP001225788">
    <property type="component" value="Chromosome"/>
</dbReference>
<proteinExistence type="predicted"/>
<accession>A0ABY9K361</accession>
<evidence type="ECO:0000313" key="3">
    <source>
        <dbReference type="Proteomes" id="UP001225788"/>
    </source>
</evidence>
<dbReference type="RefSeq" id="WP_202402124.1">
    <property type="nucleotide sequence ID" value="NZ_CP081987.1"/>
</dbReference>
<evidence type="ECO:0000259" key="1">
    <source>
        <dbReference type="Pfam" id="PF18557"/>
    </source>
</evidence>
<evidence type="ECO:0000313" key="2">
    <source>
        <dbReference type="EMBL" id="WLS03027.1"/>
    </source>
</evidence>
<dbReference type="Pfam" id="PF18557">
    <property type="entry name" value="NepR"/>
    <property type="match status" value="1"/>
</dbReference>
<feature type="domain" description="Anti-sigma factor NepR" evidence="1">
    <location>
        <begin position="18"/>
        <end position="52"/>
    </location>
</feature>
<reference evidence="2 3" key="1">
    <citation type="submission" date="2023-08" db="EMBL/GenBank/DDBJ databases">
        <title>Pathogen: clinical or host-associated sample.</title>
        <authorList>
            <person name="Hergert J."/>
            <person name="Casey R."/>
            <person name="Wagner J."/>
            <person name="Young E.L."/>
            <person name="Oakeson K.F."/>
        </authorList>
    </citation>
    <scope>NUCLEOTIDE SEQUENCE [LARGE SCALE GENOMIC DNA]</scope>
    <source>
        <strain evidence="2 3">UPHL-collab-2</strain>
    </source>
</reference>
<sequence>MEKKKETRQPPAKVNGANAQIAVKLRAFYHSVQEETLPQKFLDLLEKLDAVENSAQRVE</sequence>
<organism evidence="2 3">
    <name type="scientific">Shinella oryzae</name>
    <dbReference type="NCBI Taxonomy" id="2871820"/>
    <lineage>
        <taxon>Bacteria</taxon>
        <taxon>Pseudomonadati</taxon>
        <taxon>Pseudomonadota</taxon>
        <taxon>Alphaproteobacteria</taxon>
        <taxon>Hyphomicrobiales</taxon>
        <taxon>Rhizobiaceae</taxon>
        <taxon>Shinella</taxon>
    </lineage>
</organism>
<keyword evidence="3" id="KW-1185">Reference proteome</keyword>
<dbReference type="InterPro" id="IPR041649">
    <property type="entry name" value="NepR"/>
</dbReference>
<gene>
    <name evidence="2" type="ORF">Q9315_16705</name>
</gene>
<dbReference type="EMBL" id="CP132314">
    <property type="protein sequence ID" value="WLS03027.1"/>
    <property type="molecule type" value="Genomic_DNA"/>
</dbReference>